<protein>
    <submittedName>
        <fullName evidence="3">Dienelactone hydrolase family protein</fullName>
    </submittedName>
</protein>
<dbReference type="PANTHER" id="PTHR22946">
    <property type="entry name" value="DIENELACTONE HYDROLASE DOMAIN-CONTAINING PROTEIN-RELATED"/>
    <property type="match status" value="1"/>
</dbReference>
<dbReference type="EMBL" id="MCRI01000001">
    <property type="protein sequence ID" value="ODN68298.1"/>
    <property type="molecule type" value="Genomic_DNA"/>
</dbReference>
<dbReference type="InterPro" id="IPR029058">
    <property type="entry name" value="AB_hydrolase_fold"/>
</dbReference>
<dbReference type="InterPro" id="IPR050261">
    <property type="entry name" value="FrsA_esterase"/>
</dbReference>
<dbReference type="InterPro" id="IPR002925">
    <property type="entry name" value="Dienelactn_hydro"/>
</dbReference>
<dbReference type="Proteomes" id="UP000094379">
    <property type="component" value="Unassembled WGS sequence"/>
</dbReference>
<gene>
    <name evidence="3" type="ORF">A9E74_00271</name>
</gene>
<evidence type="ECO:0000256" key="1">
    <source>
        <dbReference type="SAM" id="SignalP"/>
    </source>
</evidence>
<dbReference type="SUPFAM" id="SSF53474">
    <property type="entry name" value="alpha/beta-Hydrolases"/>
    <property type="match status" value="1"/>
</dbReference>
<name>A0A1E3GW41_9GAMM</name>
<reference evidence="3 4" key="1">
    <citation type="submission" date="2016-07" db="EMBL/GenBank/DDBJ databases">
        <title>Draft Genome Sequence of Methylophaga muralis Bur 1.</title>
        <authorList>
            <person name="Vasilenko O.V."/>
            <person name="Doronina N.V."/>
            <person name="Shmareva M.N."/>
            <person name="Tarlachkov S.V."/>
            <person name="Mustakhimov I."/>
            <person name="Trotsenko Y.A."/>
        </authorList>
    </citation>
    <scope>NUCLEOTIDE SEQUENCE [LARGE SCALE GENOMIC DNA]</scope>
    <source>
        <strain evidence="3 4">Bur 1</strain>
    </source>
</reference>
<proteinExistence type="predicted"/>
<dbReference type="AlphaFoldDB" id="A0A1E3GW41"/>
<dbReference type="GO" id="GO:0016787">
    <property type="term" value="F:hydrolase activity"/>
    <property type="evidence" value="ECO:0007669"/>
    <property type="project" value="UniProtKB-KW"/>
</dbReference>
<keyword evidence="1" id="KW-0732">Signal</keyword>
<feature type="signal peptide" evidence="1">
    <location>
        <begin position="1"/>
        <end position="20"/>
    </location>
</feature>
<sequence>MLLKKCVLLGLTWFSLSAAAGNIDYQINGESYEGYYVSPAQNSPLVLLIHDWDGLTDYEIKRANMLVEEGYAVFAADLFGKGIRPTEDKDKKQHTGELYQDRQKMRLLINAALDKAVELGANPQQVVVMGYCFGGAASLEMARSGKDLKGFVSFHGGLTTPEGQDYANTTAEVLVLHGAADKAISMQEFAQLSTELETHNVPNEMIAYGGADHAFTVFGIDRYHAAADEKSWQRFLAFLNEKLEK</sequence>
<dbReference type="Pfam" id="PF01738">
    <property type="entry name" value="DLH"/>
    <property type="match status" value="1"/>
</dbReference>
<dbReference type="PANTHER" id="PTHR22946:SF0">
    <property type="entry name" value="DIENELACTONE HYDROLASE DOMAIN-CONTAINING PROTEIN"/>
    <property type="match status" value="1"/>
</dbReference>
<feature type="chain" id="PRO_5009128718" evidence="1">
    <location>
        <begin position="21"/>
        <end position="245"/>
    </location>
</feature>
<dbReference type="STRING" id="291169.A9E74_00271"/>
<dbReference type="Gene3D" id="3.40.50.1820">
    <property type="entry name" value="alpha/beta hydrolase"/>
    <property type="match status" value="1"/>
</dbReference>
<evidence type="ECO:0000259" key="2">
    <source>
        <dbReference type="Pfam" id="PF01738"/>
    </source>
</evidence>
<dbReference type="PATRIC" id="fig|291169.3.peg.274"/>
<keyword evidence="4" id="KW-1185">Reference proteome</keyword>
<evidence type="ECO:0000313" key="4">
    <source>
        <dbReference type="Proteomes" id="UP000094379"/>
    </source>
</evidence>
<evidence type="ECO:0000313" key="3">
    <source>
        <dbReference type="EMBL" id="ODN68298.1"/>
    </source>
</evidence>
<organism evidence="3 4">
    <name type="scientific">Methylophaga muralis</name>
    <dbReference type="NCBI Taxonomy" id="291169"/>
    <lineage>
        <taxon>Bacteria</taxon>
        <taxon>Pseudomonadati</taxon>
        <taxon>Pseudomonadota</taxon>
        <taxon>Gammaproteobacteria</taxon>
        <taxon>Thiotrichales</taxon>
        <taxon>Piscirickettsiaceae</taxon>
        <taxon>Methylophaga</taxon>
    </lineage>
</organism>
<dbReference type="RefSeq" id="WP_069294863.1">
    <property type="nucleotide sequence ID" value="NZ_MCRI01000001.1"/>
</dbReference>
<comment type="caution">
    <text evidence="3">The sequence shown here is derived from an EMBL/GenBank/DDBJ whole genome shotgun (WGS) entry which is preliminary data.</text>
</comment>
<keyword evidence="3" id="KW-0378">Hydrolase</keyword>
<accession>A0A1E3GW41</accession>
<feature type="domain" description="Dienelactone hydrolase" evidence="2">
    <location>
        <begin position="33"/>
        <end position="241"/>
    </location>
</feature>